<organism evidence="1 2">
    <name type="scientific">Cucumis melo var. makuwa</name>
    <name type="common">Oriental melon</name>
    <dbReference type="NCBI Taxonomy" id="1194695"/>
    <lineage>
        <taxon>Eukaryota</taxon>
        <taxon>Viridiplantae</taxon>
        <taxon>Streptophyta</taxon>
        <taxon>Embryophyta</taxon>
        <taxon>Tracheophyta</taxon>
        <taxon>Spermatophyta</taxon>
        <taxon>Magnoliopsida</taxon>
        <taxon>eudicotyledons</taxon>
        <taxon>Gunneridae</taxon>
        <taxon>Pentapetalae</taxon>
        <taxon>rosids</taxon>
        <taxon>fabids</taxon>
        <taxon>Cucurbitales</taxon>
        <taxon>Cucurbitaceae</taxon>
        <taxon>Benincaseae</taxon>
        <taxon>Cucumis</taxon>
    </lineage>
</organism>
<dbReference type="EMBL" id="SSTD01006306">
    <property type="protein sequence ID" value="TYK20430.1"/>
    <property type="molecule type" value="Genomic_DNA"/>
</dbReference>
<evidence type="ECO:0000313" key="2">
    <source>
        <dbReference type="Proteomes" id="UP000321947"/>
    </source>
</evidence>
<dbReference type="AlphaFoldDB" id="A0A5D3DAD7"/>
<accession>A0A5D3DAD7</accession>
<dbReference type="Proteomes" id="UP000321947">
    <property type="component" value="Unassembled WGS sequence"/>
</dbReference>
<gene>
    <name evidence="1" type="ORF">E5676_scaffold604G00170</name>
</gene>
<reference evidence="1 2" key="1">
    <citation type="submission" date="2019-08" db="EMBL/GenBank/DDBJ databases">
        <title>Draft genome sequences of two oriental melons (Cucumis melo L. var makuwa).</title>
        <authorList>
            <person name="Kwon S.-Y."/>
        </authorList>
    </citation>
    <scope>NUCLEOTIDE SEQUENCE [LARGE SCALE GENOMIC DNA]</scope>
    <source>
        <strain evidence="2">cv. Chang Bougi</strain>
        <tissue evidence="1">Leaf</tissue>
    </source>
</reference>
<name>A0A5D3DAD7_CUCMM</name>
<evidence type="ECO:0000313" key="1">
    <source>
        <dbReference type="EMBL" id="TYK20430.1"/>
    </source>
</evidence>
<sequence>MKEQSLMNMAPSAKRPTTIAAASSRFYNDNTSLLNSGIIRSTMWSNKGKHMLRVVSSFRRRLQMCIIKCWNSSPSLPQRVLNYSLVTRYERPFWVDYRATQKVVEEESNKKHEENACLIEAHARHMEAQA</sequence>
<protein>
    <submittedName>
        <fullName evidence="1">NBS-LRR type resistance protein</fullName>
    </submittedName>
</protein>
<comment type="caution">
    <text evidence="1">The sequence shown here is derived from an EMBL/GenBank/DDBJ whole genome shotgun (WGS) entry which is preliminary data.</text>
</comment>
<proteinExistence type="predicted"/>